<proteinExistence type="predicted"/>
<evidence type="ECO:0000313" key="2">
    <source>
        <dbReference type="Proteomes" id="UP000052022"/>
    </source>
</evidence>
<dbReference type="AlphaFoldDB" id="A0A0N7LZC2"/>
<organism evidence="1 2">
    <name type="scientific">Tritonibacter multivorans</name>
    <dbReference type="NCBI Taxonomy" id="928856"/>
    <lineage>
        <taxon>Bacteria</taxon>
        <taxon>Pseudomonadati</taxon>
        <taxon>Pseudomonadota</taxon>
        <taxon>Alphaproteobacteria</taxon>
        <taxon>Rhodobacterales</taxon>
        <taxon>Paracoccaceae</taxon>
        <taxon>Tritonibacter</taxon>
    </lineage>
</organism>
<name>A0A0N7LZC2_9RHOB</name>
<protein>
    <submittedName>
        <fullName evidence="1">Uncharacterized protein</fullName>
    </submittedName>
</protein>
<dbReference type="Proteomes" id="UP000052022">
    <property type="component" value="Unassembled WGS sequence"/>
</dbReference>
<keyword evidence="2" id="KW-1185">Reference proteome</keyword>
<reference evidence="1 2" key="1">
    <citation type="submission" date="2015-09" db="EMBL/GenBank/DDBJ databases">
        <authorList>
            <consortium name="Swine Surveillance"/>
        </authorList>
    </citation>
    <scope>NUCLEOTIDE SEQUENCE [LARGE SCALE GENOMIC DNA]</scope>
    <source>
        <strain evidence="1 2">CECT 7557</strain>
    </source>
</reference>
<dbReference type="EMBL" id="CYSD01000018">
    <property type="protein sequence ID" value="CUH77257.1"/>
    <property type="molecule type" value="Genomic_DNA"/>
</dbReference>
<sequence length="57" mass="6330">MRRLPILSTASPLRPVWQTLNQLKLGVGCPAPPNHQRPLLGDKRARSAFRIGMLKNG</sequence>
<gene>
    <name evidence="1" type="ORF">TRM7557_01288</name>
</gene>
<accession>A0A0N7LZC2</accession>
<dbReference type="STRING" id="928856.SAMN04488049_11582"/>
<evidence type="ECO:0000313" key="1">
    <source>
        <dbReference type="EMBL" id="CUH77257.1"/>
    </source>
</evidence>